<evidence type="ECO:0000256" key="1">
    <source>
        <dbReference type="SAM" id="MobiDB-lite"/>
    </source>
</evidence>
<gene>
    <name evidence="2" type="ORF">Tther_00574</name>
</gene>
<organism evidence="2 3">
    <name type="scientific">Tepidimonas thermarum</name>
    <dbReference type="NCBI Taxonomy" id="335431"/>
    <lineage>
        <taxon>Bacteria</taxon>
        <taxon>Pseudomonadati</taxon>
        <taxon>Pseudomonadota</taxon>
        <taxon>Betaproteobacteria</taxon>
        <taxon>Burkholderiales</taxon>
        <taxon>Tepidimonas</taxon>
    </lineage>
</organism>
<reference evidence="2 3" key="1">
    <citation type="submission" date="2019-07" db="EMBL/GenBank/DDBJ databases">
        <title>Tepidimonas thermarum AA-1 draft genome.</title>
        <authorList>
            <person name="Da Costa M.S."/>
            <person name="Froufe H.J.C."/>
            <person name="Egas C."/>
            <person name="Albuquerque L."/>
        </authorList>
    </citation>
    <scope>NUCLEOTIDE SEQUENCE [LARGE SCALE GENOMIC DNA]</scope>
    <source>
        <strain evidence="2 3">AA-1</strain>
    </source>
</reference>
<accession>A0A554X619</accession>
<sequence length="205" mass="21558">MIGALQHRVFSPATVTGRNKPLSLQEPLGIDGAGSNNAGNRSNAGWPFTRSTTVWLQAPFDPAVIDQINRMQAGVVPSPVHPLTCPNAKDGRHSFAGGYLGVLVAQREGLVCPTCGHTQGWLARTALASAQRDGAPSMGQPSQRMEKARQRALDDFARLVRAGHTRAQAMVDALQATPDGRGARATLSAEQTPANAAVLPEPLAA</sequence>
<protein>
    <submittedName>
        <fullName evidence="2">Uncharacterized protein</fullName>
    </submittedName>
</protein>
<keyword evidence="3" id="KW-1185">Reference proteome</keyword>
<dbReference type="AlphaFoldDB" id="A0A554X619"/>
<feature type="compositionally biased region" description="Low complexity" evidence="1">
    <location>
        <begin position="33"/>
        <end position="44"/>
    </location>
</feature>
<name>A0A554X619_9BURK</name>
<feature type="region of interest" description="Disordered" evidence="1">
    <location>
        <begin position="18"/>
        <end position="44"/>
    </location>
</feature>
<comment type="caution">
    <text evidence="2">The sequence shown here is derived from an EMBL/GenBank/DDBJ whole genome shotgun (WGS) entry which is preliminary data.</text>
</comment>
<proteinExistence type="predicted"/>
<evidence type="ECO:0000313" key="2">
    <source>
        <dbReference type="EMBL" id="TSE31290.1"/>
    </source>
</evidence>
<dbReference type="Proteomes" id="UP000318542">
    <property type="component" value="Unassembled WGS sequence"/>
</dbReference>
<evidence type="ECO:0000313" key="3">
    <source>
        <dbReference type="Proteomes" id="UP000318542"/>
    </source>
</evidence>
<dbReference type="EMBL" id="VJOL01000006">
    <property type="protein sequence ID" value="TSE31290.1"/>
    <property type="molecule type" value="Genomic_DNA"/>
</dbReference>
<feature type="region of interest" description="Disordered" evidence="1">
    <location>
        <begin position="181"/>
        <end position="205"/>
    </location>
</feature>